<evidence type="ECO:0000256" key="2">
    <source>
        <dbReference type="ARBA" id="ARBA00008974"/>
    </source>
</evidence>
<dbReference type="NCBIfam" id="TIGR00800">
    <property type="entry name" value="ncs1"/>
    <property type="match status" value="1"/>
</dbReference>
<feature type="transmembrane region" description="Helical" evidence="6">
    <location>
        <begin position="402"/>
        <end position="422"/>
    </location>
</feature>
<protein>
    <submittedName>
        <fullName evidence="7">Allantoin permease</fullName>
    </submittedName>
</protein>
<feature type="transmembrane region" description="Helical" evidence="6">
    <location>
        <begin position="352"/>
        <end position="374"/>
    </location>
</feature>
<comment type="similarity">
    <text evidence="2">Belongs to the purine-cytosine permease (2.A.39) family.</text>
</comment>
<reference evidence="7 8" key="1">
    <citation type="journal article" date="2023" name="Elife">
        <title>Identification of key yeast species and microbe-microbe interactions impacting larval growth of Drosophila in the wild.</title>
        <authorList>
            <person name="Mure A."/>
            <person name="Sugiura Y."/>
            <person name="Maeda R."/>
            <person name="Honda K."/>
            <person name="Sakurai N."/>
            <person name="Takahashi Y."/>
            <person name="Watada M."/>
            <person name="Katoh T."/>
            <person name="Gotoh A."/>
            <person name="Gotoh Y."/>
            <person name="Taniguchi I."/>
            <person name="Nakamura K."/>
            <person name="Hayashi T."/>
            <person name="Katayama T."/>
            <person name="Uemura T."/>
            <person name="Hattori Y."/>
        </authorList>
    </citation>
    <scope>NUCLEOTIDE SEQUENCE [LARGE SCALE GENOMIC DNA]</scope>
    <source>
        <strain evidence="7 8">KH-74</strain>
    </source>
</reference>
<feature type="transmembrane region" description="Helical" evidence="6">
    <location>
        <begin position="559"/>
        <end position="578"/>
    </location>
</feature>
<feature type="transmembrane region" description="Helical" evidence="6">
    <location>
        <begin position="312"/>
        <end position="332"/>
    </location>
</feature>
<feature type="transmembrane region" description="Helical" evidence="6">
    <location>
        <begin position="521"/>
        <end position="539"/>
    </location>
</feature>
<dbReference type="InterPro" id="IPR045225">
    <property type="entry name" value="Uracil/uridine/allantoin_perm"/>
</dbReference>
<name>A0AAV5S490_MAUHU</name>
<keyword evidence="5 6" id="KW-0472">Membrane</keyword>
<evidence type="ECO:0000256" key="4">
    <source>
        <dbReference type="ARBA" id="ARBA00022989"/>
    </source>
</evidence>
<keyword evidence="8" id="KW-1185">Reference proteome</keyword>
<feature type="transmembrane region" description="Helical" evidence="6">
    <location>
        <begin position="443"/>
        <end position="461"/>
    </location>
</feature>
<evidence type="ECO:0000313" key="7">
    <source>
        <dbReference type="EMBL" id="GMM57688.1"/>
    </source>
</evidence>
<dbReference type="Proteomes" id="UP001377567">
    <property type="component" value="Unassembled WGS sequence"/>
</dbReference>
<dbReference type="GO" id="GO:0015205">
    <property type="term" value="F:nucleobase transmembrane transporter activity"/>
    <property type="evidence" value="ECO:0007669"/>
    <property type="project" value="TreeGrafter"/>
</dbReference>
<comment type="caution">
    <text evidence="7">The sequence shown here is derived from an EMBL/GenBank/DDBJ whole genome shotgun (WGS) entry which is preliminary data.</text>
</comment>
<sequence length="634" mass="72087">MTTQPDDLSAAFSHPSGRIFAPVTSIVSPRDDNIDIKISNTEQEKHKDIISVNEEVASLELGNVQPLPEYTSFWQKVYYEYILIDKSSLDVSLKESFLYNRDLKPVEENRRVWSWYNYLYFWLADCFNINTWQVAATGMQLGLNWWQCWLTVWIGYIWAAAYVVLNSRFGTSYHLSFPITVRASFGIYFSLWPVINRIVLAIVWYAVQAWLGAQPVSLMLQAIFGKDLPDRIPNHFGSPNATTYQFMCFFIFWVISVPFVLVAPHNIRHLFTVKAVLIPFAAFGFLIWTLKRSHGNIALGTLNDVAPHGSDFSWVFLRALMSCISNFAALIINAPDFGRFAVSPRSSLIPQLVAIPLFFAITCLIGILVTAAGYEMYGVNYWSPLDVLQKFLETTFTRGTRAGVFLISFVFALAQLGTNISANSLSCGTDMTAIFPRYINIKRGAFFCAAMALCICPWNLMASSSKFTSALGAYAIFLSSIAGVICADYFVIRRGYINMMHLFLSHKNSYYMYDNKYGMNWRALVAYFCGIAPNLPGFINDVSPQNKVSAGARHLYYIGYPVGFGVSAVVYAILAYFFPMRGVPVRNFLKDRGWFQTWAYVEDFEEEWKAEVRKPVLDIEIDPWEDLKGEKKTY</sequence>
<feature type="transmembrane region" description="Helical" evidence="6">
    <location>
        <begin position="148"/>
        <end position="165"/>
    </location>
</feature>
<dbReference type="PANTHER" id="PTHR30618:SF2">
    <property type="entry name" value="ALLANTOIN PERMEASE-RELATED"/>
    <property type="match status" value="1"/>
</dbReference>
<dbReference type="Pfam" id="PF02133">
    <property type="entry name" value="Transp_cyt_pur"/>
    <property type="match status" value="1"/>
</dbReference>
<evidence type="ECO:0000256" key="3">
    <source>
        <dbReference type="ARBA" id="ARBA00022692"/>
    </source>
</evidence>
<feature type="transmembrane region" description="Helical" evidence="6">
    <location>
        <begin position="244"/>
        <end position="263"/>
    </location>
</feature>
<feature type="transmembrane region" description="Helical" evidence="6">
    <location>
        <begin position="473"/>
        <end position="492"/>
    </location>
</feature>
<gene>
    <name evidence="7" type="ORF">DAKH74_043040</name>
</gene>
<proteinExistence type="inferred from homology"/>
<dbReference type="FunFam" id="1.10.4160.10:FF:000001">
    <property type="entry name" value="Uracil permease, putative"/>
    <property type="match status" value="1"/>
</dbReference>
<feature type="transmembrane region" description="Helical" evidence="6">
    <location>
        <begin position="270"/>
        <end position="290"/>
    </location>
</feature>
<dbReference type="EMBL" id="BTGD01000013">
    <property type="protein sequence ID" value="GMM57688.1"/>
    <property type="molecule type" value="Genomic_DNA"/>
</dbReference>
<accession>A0AAV5S490</accession>
<comment type="subcellular location">
    <subcellularLocation>
        <location evidence="1">Membrane</location>
        <topology evidence="1">Multi-pass membrane protein</topology>
    </subcellularLocation>
</comment>
<dbReference type="AlphaFoldDB" id="A0AAV5S490"/>
<keyword evidence="4 6" id="KW-1133">Transmembrane helix</keyword>
<evidence type="ECO:0000313" key="8">
    <source>
        <dbReference type="Proteomes" id="UP001377567"/>
    </source>
</evidence>
<evidence type="ECO:0000256" key="1">
    <source>
        <dbReference type="ARBA" id="ARBA00004141"/>
    </source>
</evidence>
<dbReference type="Gene3D" id="1.10.4160.10">
    <property type="entry name" value="Hydantoin permease"/>
    <property type="match status" value="1"/>
</dbReference>
<dbReference type="InterPro" id="IPR001248">
    <property type="entry name" value="Pur-cyt_permease"/>
</dbReference>
<dbReference type="CDD" id="cd11482">
    <property type="entry name" value="SLC-NCS1sbd_NRT1-like"/>
    <property type="match status" value="1"/>
</dbReference>
<keyword evidence="3 6" id="KW-0812">Transmembrane</keyword>
<organism evidence="7 8">
    <name type="scientific">Maudiozyma humilis</name>
    <name type="common">Sour dough yeast</name>
    <name type="synonym">Kazachstania humilis</name>
    <dbReference type="NCBI Taxonomy" id="51915"/>
    <lineage>
        <taxon>Eukaryota</taxon>
        <taxon>Fungi</taxon>
        <taxon>Dikarya</taxon>
        <taxon>Ascomycota</taxon>
        <taxon>Saccharomycotina</taxon>
        <taxon>Saccharomycetes</taxon>
        <taxon>Saccharomycetales</taxon>
        <taxon>Saccharomycetaceae</taxon>
        <taxon>Maudiozyma</taxon>
    </lineage>
</organism>
<evidence type="ECO:0000256" key="5">
    <source>
        <dbReference type="ARBA" id="ARBA00023136"/>
    </source>
</evidence>
<dbReference type="PANTHER" id="PTHR30618">
    <property type="entry name" value="NCS1 FAMILY PURINE/PYRIMIDINE TRANSPORTER"/>
    <property type="match status" value="1"/>
</dbReference>
<dbReference type="GO" id="GO:0005886">
    <property type="term" value="C:plasma membrane"/>
    <property type="evidence" value="ECO:0007669"/>
    <property type="project" value="TreeGrafter"/>
</dbReference>
<dbReference type="InterPro" id="IPR012681">
    <property type="entry name" value="NCS1"/>
</dbReference>
<evidence type="ECO:0000256" key="6">
    <source>
        <dbReference type="SAM" id="Phobius"/>
    </source>
</evidence>